<comment type="similarity">
    <text evidence="2">Belongs to the binding-protein-dependent transport system permease family. CysTW subfamily.</text>
</comment>
<evidence type="ECO:0000256" key="7">
    <source>
        <dbReference type="ARBA" id="ARBA00023136"/>
    </source>
</evidence>
<proteinExistence type="inferred from homology"/>
<evidence type="ECO:0000313" key="11">
    <source>
        <dbReference type="Proteomes" id="UP000193083"/>
    </source>
</evidence>
<dbReference type="CDD" id="cd06261">
    <property type="entry name" value="TM_PBP2"/>
    <property type="match status" value="1"/>
</dbReference>
<keyword evidence="7 8" id="KW-0472">Membrane</keyword>
<feature type="transmembrane region" description="Helical" evidence="8">
    <location>
        <begin position="104"/>
        <end position="129"/>
    </location>
</feature>
<comment type="subcellular location">
    <subcellularLocation>
        <location evidence="1 8">Cell membrane</location>
        <topology evidence="1 8">Multi-pass membrane protein</topology>
    </subcellularLocation>
</comment>
<evidence type="ECO:0000256" key="2">
    <source>
        <dbReference type="ARBA" id="ARBA00007069"/>
    </source>
</evidence>
<keyword evidence="3 8" id="KW-0813">Transport</keyword>
<dbReference type="OrthoDB" id="9807047at2"/>
<evidence type="ECO:0000256" key="4">
    <source>
        <dbReference type="ARBA" id="ARBA00022475"/>
    </source>
</evidence>
<reference evidence="10 11" key="1">
    <citation type="submission" date="2017-04" db="EMBL/GenBank/DDBJ databases">
        <authorList>
            <person name="Afonso C.L."/>
            <person name="Miller P.J."/>
            <person name="Scott M.A."/>
            <person name="Spackman E."/>
            <person name="Goraichik I."/>
            <person name="Dimitrov K.M."/>
            <person name="Suarez D.L."/>
            <person name="Swayne D.E."/>
        </authorList>
    </citation>
    <scope>NUCLEOTIDE SEQUENCE [LARGE SCALE GENOMIC DNA]</scope>
    <source>
        <strain evidence="10 11">B5P</strain>
    </source>
</reference>
<feature type="transmembrane region" description="Helical" evidence="8">
    <location>
        <begin position="149"/>
        <end position="172"/>
    </location>
</feature>
<evidence type="ECO:0000256" key="1">
    <source>
        <dbReference type="ARBA" id="ARBA00004651"/>
    </source>
</evidence>
<dbReference type="EMBL" id="FXBL01000004">
    <property type="protein sequence ID" value="SMH29653.1"/>
    <property type="molecule type" value="Genomic_DNA"/>
</dbReference>
<dbReference type="GO" id="GO:0055085">
    <property type="term" value="P:transmembrane transport"/>
    <property type="evidence" value="ECO:0007669"/>
    <property type="project" value="InterPro"/>
</dbReference>
<evidence type="ECO:0000259" key="9">
    <source>
        <dbReference type="PROSITE" id="PS50928"/>
    </source>
</evidence>
<accession>A0A1X7MXQ8</accession>
<dbReference type="PROSITE" id="PS50928">
    <property type="entry name" value="ABC_TM1"/>
    <property type="match status" value="1"/>
</dbReference>
<dbReference type="Gene3D" id="1.10.3720.10">
    <property type="entry name" value="MetI-like"/>
    <property type="match status" value="1"/>
</dbReference>
<sequence>MTGRSGAHRFSLLLGLPALLLVGLFVILPYGEILLMSFRTPSTTAAYGPGFTVASYVKILTDSLYLGMLLDTFWLAALSTVFCLVLGFPVAFHLGRTQTRWRGLLYALVLSPLLTGVVIRCFGWIVLLSNTGLVNEFLSLLGLGPYKLMYNRVGVVIALVHVFLPFMILPIMNSVQNIDPRFEEAARTMGASRASVFRHVLLPLTMPGIQSGVILVFVLAASAYVIPVLLGGGQVQTMTTVMVQQLMGSLLWPFGAALALVLAASMTIAILVFILLMKRSMRGLT</sequence>
<evidence type="ECO:0000313" key="10">
    <source>
        <dbReference type="EMBL" id="SMH29653.1"/>
    </source>
</evidence>
<feature type="transmembrane region" description="Helical" evidence="8">
    <location>
        <begin position="73"/>
        <end position="92"/>
    </location>
</feature>
<dbReference type="InterPro" id="IPR035906">
    <property type="entry name" value="MetI-like_sf"/>
</dbReference>
<evidence type="ECO:0000256" key="8">
    <source>
        <dbReference type="RuleBase" id="RU363032"/>
    </source>
</evidence>
<organism evidence="10 11">
    <name type="scientific">Mesorhizobium australicum</name>
    <dbReference type="NCBI Taxonomy" id="536018"/>
    <lineage>
        <taxon>Bacteria</taxon>
        <taxon>Pseudomonadati</taxon>
        <taxon>Pseudomonadota</taxon>
        <taxon>Alphaproteobacteria</taxon>
        <taxon>Hyphomicrobiales</taxon>
        <taxon>Phyllobacteriaceae</taxon>
        <taxon>Mesorhizobium</taxon>
    </lineage>
</organism>
<evidence type="ECO:0000256" key="6">
    <source>
        <dbReference type="ARBA" id="ARBA00022989"/>
    </source>
</evidence>
<name>A0A1X7MXQ8_9HYPH</name>
<keyword evidence="5 8" id="KW-0812">Transmembrane</keyword>
<evidence type="ECO:0000256" key="3">
    <source>
        <dbReference type="ARBA" id="ARBA00022448"/>
    </source>
</evidence>
<keyword evidence="4" id="KW-1003">Cell membrane</keyword>
<dbReference type="RefSeq" id="WP_085463076.1">
    <property type="nucleotide sequence ID" value="NZ_FXBL01000004.1"/>
</dbReference>
<feature type="transmembrane region" description="Helical" evidence="8">
    <location>
        <begin position="12"/>
        <end position="31"/>
    </location>
</feature>
<feature type="domain" description="ABC transmembrane type-1" evidence="9">
    <location>
        <begin position="69"/>
        <end position="273"/>
    </location>
</feature>
<dbReference type="Proteomes" id="UP000193083">
    <property type="component" value="Unassembled WGS sequence"/>
</dbReference>
<dbReference type="GO" id="GO:0005886">
    <property type="term" value="C:plasma membrane"/>
    <property type="evidence" value="ECO:0007669"/>
    <property type="project" value="UniProtKB-SubCell"/>
</dbReference>
<keyword evidence="6 8" id="KW-1133">Transmembrane helix</keyword>
<dbReference type="AlphaFoldDB" id="A0A1X7MXQ8"/>
<dbReference type="PANTHER" id="PTHR42929:SF5">
    <property type="entry name" value="ABC TRANSPORTER PERMEASE PROTEIN"/>
    <property type="match status" value="1"/>
</dbReference>
<dbReference type="InterPro" id="IPR000515">
    <property type="entry name" value="MetI-like"/>
</dbReference>
<evidence type="ECO:0000256" key="5">
    <source>
        <dbReference type="ARBA" id="ARBA00022692"/>
    </source>
</evidence>
<keyword evidence="11" id="KW-1185">Reference proteome</keyword>
<dbReference type="PANTHER" id="PTHR42929">
    <property type="entry name" value="INNER MEMBRANE ABC TRANSPORTER PERMEASE PROTEIN YDCU-RELATED-RELATED"/>
    <property type="match status" value="1"/>
</dbReference>
<protein>
    <submittedName>
        <fullName evidence="10">Putative spermidine/putrescine transport system permease protein</fullName>
    </submittedName>
</protein>
<feature type="transmembrane region" description="Helical" evidence="8">
    <location>
        <begin position="212"/>
        <end position="230"/>
    </location>
</feature>
<gene>
    <name evidence="10" type="ORF">SAMN02982922_0925</name>
</gene>
<dbReference type="Pfam" id="PF00528">
    <property type="entry name" value="BPD_transp_1"/>
    <property type="match status" value="1"/>
</dbReference>
<feature type="transmembrane region" description="Helical" evidence="8">
    <location>
        <begin position="250"/>
        <end position="276"/>
    </location>
</feature>
<dbReference type="SUPFAM" id="SSF161098">
    <property type="entry name" value="MetI-like"/>
    <property type="match status" value="1"/>
</dbReference>